<comment type="similarity">
    <text evidence="2 6">Belongs to the flagella basal body rod proteins family.</text>
</comment>
<dbReference type="eggNOG" id="COG1815">
    <property type="taxonomic scope" value="Bacteria"/>
</dbReference>
<dbReference type="GO" id="GO:0030694">
    <property type="term" value="C:bacterial-type flagellum basal body, rod"/>
    <property type="evidence" value="ECO:0007669"/>
    <property type="project" value="InterPro"/>
</dbReference>
<organism evidence="8 9">
    <name type="scientific">Hyphomicrobium denitrificans (strain ATCC 51888 / DSM 1869 / NCIMB 11706 / TK 0415)</name>
    <dbReference type="NCBI Taxonomy" id="582899"/>
    <lineage>
        <taxon>Bacteria</taxon>
        <taxon>Pseudomonadati</taxon>
        <taxon>Pseudomonadota</taxon>
        <taxon>Alphaproteobacteria</taxon>
        <taxon>Hyphomicrobiales</taxon>
        <taxon>Hyphomicrobiaceae</taxon>
        <taxon>Hyphomicrobium</taxon>
    </lineage>
</organism>
<evidence type="ECO:0000256" key="5">
    <source>
        <dbReference type="ARBA" id="ARBA00024934"/>
    </source>
</evidence>
<keyword evidence="8" id="KW-0969">Cilium</keyword>
<keyword evidence="4 6" id="KW-0975">Bacterial flagellum</keyword>
<dbReference type="PANTHER" id="PTHR30435">
    <property type="entry name" value="FLAGELLAR PROTEIN"/>
    <property type="match status" value="1"/>
</dbReference>
<dbReference type="HOGENOM" id="CLU_125463_2_0_5"/>
<evidence type="ECO:0000256" key="3">
    <source>
        <dbReference type="ARBA" id="ARBA00014376"/>
    </source>
</evidence>
<evidence type="ECO:0000256" key="1">
    <source>
        <dbReference type="ARBA" id="ARBA00004117"/>
    </source>
</evidence>
<evidence type="ECO:0000256" key="4">
    <source>
        <dbReference type="ARBA" id="ARBA00023143"/>
    </source>
</evidence>
<dbReference type="PIRSF" id="PIRSF002889">
    <property type="entry name" value="Rod_FlgB"/>
    <property type="match status" value="1"/>
</dbReference>
<dbReference type="EMBL" id="CP002083">
    <property type="protein sequence ID" value="ADJ24899.1"/>
    <property type="molecule type" value="Genomic_DNA"/>
</dbReference>
<dbReference type="InterPro" id="IPR006300">
    <property type="entry name" value="FlgB"/>
</dbReference>
<accession>D8JW20</accession>
<dbReference type="GO" id="GO:0071978">
    <property type="term" value="P:bacterial-type flagellum-dependent swarming motility"/>
    <property type="evidence" value="ECO:0007669"/>
    <property type="project" value="TreeGrafter"/>
</dbReference>
<dbReference type="RefSeq" id="WP_013217058.1">
    <property type="nucleotide sequence ID" value="NC_014313.1"/>
</dbReference>
<comment type="subunit">
    <text evidence="6">The basal body constitutes a major portion of the flagellar organelle and consists of a number of rings mounted on a central rod.</text>
</comment>
<evidence type="ECO:0000313" key="8">
    <source>
        <dbReference type="EMBL" id="ADJ24899.1"/>
    </source>
</evidence>
<dbReference type="InterPro" id="IPR001444">
    <property type="entry name" value="Flag_bb_rod_N"/>
</dbReference>
<evidence type="ECO:0000259" key="7">
    <source>
        <dbReference type="Pfam" id="PF00460"/>
    </source>
</evidence>
<reference evidence="9" key="1">
    <citation type="journal article" date="2011" name="J. Bacteriol.">
        <title>Genome sequences of eight morphologically diverse alphaproteobacteria.</title>
        <authorList>
            <consortium name="US DOE Joint Genome Institute"/>
            <person name="Brown P.J."/>
            <person name="Kysela D.T."/>
            <person name="Buechlein A."/>
            <person name="Hemmerich C."/>
            <person name="Brun Y.V."/>
        </authorList>
    </citation>
    <scope>NUCLEOTIDE SEQUENCE [LARGE SCALE GENOMIC DNA]</scope>
    <source>
        <strain evidence="9">ATCC 51888 / DSM 1869 / NCIB 11706 / TK 0415</strain>
    </source>
</reference>
<dbReference type="Proteomes" id="UP000002033">
    <property type="component" value="Chromosome"/>
</dbReference>
<evidence type="ECO:0000256" key="2">
    <source>
        <dbReference type="ARBA" id="ARBA00009677"/>
    </source>
</evidence>
<dbReference type="OrthoDB" id="9788334at2"/>
<protein>
    <recommendedName>
        <fullName evidence="3 6">Flagellar basal body rod protein FlgB</fullName>
    </recommendedName>
</protein>
<dbReference type="AlphaFoldDB" id="D8JW20"/>
<dbReference type="Pfam" id="PF00460">
    <property type="entry name" value="Flg_bb_rod"/>
    <property type="match status" value="1"/>
</dbReference>
<dbReference type="KEGG" id="hdn:Hden_3104"/>
<comment type="subcellular location">
    <subcellularLocation>
        <location evidence="1 6">Bacterial flagellum basal body</location>
    </subcellularLocation>
</comment>
<keyword evidence="9" id="KW-1185">Reference proteome</keyword>
<feature type="domain" description="Flagellar basal body rod protein N-terminal" evidence="7">
    <location>
        <begin position="18"/>
        <end position="37"/>
    </location>
</feature>
<dbReference type="PANTHER" id="PTHR30435:SF12">
    <property type="entry name" value="FLAGELLAR BASAL BODY ROD PROTEIN FLGB"/>
    <property type="match status" value="1"/>
</dbReference>
<proteinExistence type="inferred from homology"/>
<comment type="function">
    <text evidence="5 6">Structural component of flagellum, the bacterial motility apparatus. Part of the rod structure of flagellar basal body.</text>
</comment>
<dbReference type="STRING" id="582899.Hden_3104"/>
<sequence length="125" mass="13897">MQPLQLFDLAFRQNEWLAQRQSVISQNVANANTPGYKARDVESFEDAMRKAVPMAVTNPDHFSPAGDGLVQARDNDPNQAEVLVSGNDVSLEQEFLKSGEVMRGYSMNTQIMRTFSGMLRSVTKG</sequence>
<keyword evidence="8" id="KW-0282">Flagellum</keyword>
<evidence type="ECO:0000256" key="6">
    <source>
        <dbReference type="PIRNR" id="PIRNR002889"/>
    </source>
</evidence>
<evidence type="ECO:0000313" key="9">
    <source>
        <dbReference type="Proteomes" id="UP000002033"/>
    </source>
</evidence>
<keyword evidence="8" id="KW-0966">Cell projection</keyword>
<gene>
    <name evidence="8" type="ordered locus">Hden_3104</name>
</gene>
<name>D8JW20_HYPDA</name>